<keyword evidence="3" id="KW-1185">Reference proteome</keyword>
<protein>
    <recommendedName>
        <fullName evidence="1">VQ domain-containing protein</fullName>
    </recommendedName>
</protein>
<reference evidence="2 3" key="1">
    <citation type="journal article" date="2021" name="Nat. Plants">
        <title>The Taxus genome provides insights into paclitaxel biosynthesis.</title>
        <authorList>
            <person name="Xiong X."/>
            <person name="Gou J."/>
            <person name="Liao Q."/>
            <person name="Li Y."/>
            <person name="Zhou Q."/>
            <person name="Bi G."/>
            <person name="Li C."/>
            <person name="Du R."/>
            <person name="Wang X."/>
            <person name="Sun T."/>
            <person name="Guo L."/>
            <person name="Liang H."/>
            <person name="Lu P."/>
            <person name="Wu Y."/>
            <person name="Zhang Z."/>
            <person name="Ro D.K."/>
            <person name="Shang Y."/>
            <person name="Huang S."/>
            <person name="Yan J."/>
        </authorList>
    </citation>
    <scope>NUCLEOTIDE SEQUENCE [LARGE SCALE GENOMIC DNA]</scope>
    <source>
        <strain evidence="2">Ta-2019</strain>
    </source>
</reference>
<name>A0AA38H0B0_TAXCH</name>
<proteinExistence type="predicted"/>
<comment type="caution">
    <text evidence="2">The sequence shown here is derived from an EMBL/GenBank/DDBJ whole genome shotgun (WGS) entry which is preliminary data.</text>
</comment>
<organism evidence="2 3">
    <name type="scientific">Taxus chinensis</name>
    <name type="common">Chinese yew</name>
    <name type="synonym">Taxus wallichiana var. chinensis</name>
    <dbReference type="NCBI Taxonomy" id="29808"/>
    <lineage>
        <taxon>Eukaryota</taxon>
        <taxon>Viridiplantae</taxon>
        <taxon>Streptophyta</taxon>
        <taxon>Embryophyta</taxon>
        <taxon>Tracheophyta</taxon>
        <taxon>Spermatophyta</taxon>
        <taxon>Pinopsida</taxon>
        <taxon>Pinidae</taxon>
        <taxon>Conifers II</taxon>
        <taxon>Cupressales</taxon>
        <taxon>Taxaceae</taxon>
        <taxon>Taxus</taxon>
    </lineage>
</organism>
<dbReference type="InterPro" id="IPR008889">
    <property type="entry name" value="VQ"/>
</dbReference>
<sequence>AQSWKTNFFFFLREREREIETRMNINTSGKGVRKPLKSIEICKPHTSNEVKVFQIVSPPVIKTSVTDFKQVVQKLTGKEGSSSIQSHKNVIPVPLELPNYGQPQNSNAFVHDEVHYQVPVCDGDAIQKPGFIIE</sequence>
<dbReference type="AlphaFoldDB" id="A0AA38H0B0"/>
<evidence type="ECO:0000313" key="2">
    <source>
        <dbReference type="EMBL" id="KAH9331082.1"/>
    </source>
</evidence>
<dbReference type="Proteomes" id="UP000824469">
    <property type="component" value="Unassembled WGS sequence"/>
</dbReference>
<dbReference type="EMBL" id="JAHRHJ020000001">
    <property type="protein sequence ID" value="KAH9331082.1"/>
    <property type="molecule type" value="Genomic_DNA"/>
</dbReference>
<accession>A0AA38H0B0</accession>
<feature type="domain" description="VQ" evidence="1">
    <location>
        <begin position="55"/>
        <end position="78"/>
    </location>
</feature>
<evidence type="ECO:0000259" key="1">
    <source>
        <dbReference type="Pfam" id="PF05678"/>
    </source>
</evidence>
<gene>
    <name evidence="2" type="ORF">KI387_003190</name>
</gene>
<dbReference type="Pfam" id="PF05678">
    <property type="entry name" value="VQ"/>
    <property type="match status" value="1"/>
</dbReference>
<feature type="non-terminal residue" evidence="2">
    <location>
        <position position="1"/>
    </location>
</feature>
<evidence type="ECO:0000313" key="3">
    <source>
        <dbReference type="Proteomes" id="UP000824469"/>
    </source>
</evidence>